<accession>A0A923N0C2</accession>
<dbReference type="RefSeq" id="WP_187018755.1">
    <property type="nucleotide sequence ID" value="NZ_JACRUK010000023.1"/>
</dbReference>
<dbReference type="SUPFAM" id="SSF82185">
    <property type="entry name" value="Histone H3 K4-specific methyltransferase SET7/9 N-terminal domain"/>
    <property type="match status" value="1"/>
</dbReference>
<comment type="caution">
    <text evidence="1">The sequence shown here is derived from an EMBL/GenBank/DDBJ whole genome shotgun (WGS) entry which is preliminary data.</text>
</comment>
<protein>
    <recommendedName>
        <fullName evidence="3">MORN repeat variant</fullName>
    </recommendedName>
</protein>
<name>A0A923N0C2_9FLAO</name>
<dbReference type="EMBL" id="JACRUL010000023">
    <property type="protein sequence ID" value="MBC5844867.1"/>
    <property type="molecule type" value="Genomic_DNA"/>
</dbReference>
<keyword evidence="2" id="KW-1185">Reference proteome</keyword>
<sequence length="213" mass="24871">MVQKERLLFKTYCFIIFAIVFSSCKKTTKLADINTATLVVDISKIPHDTISSEDKNLKLDNGVVYLNNTVFSGFVKEKHSPTKVKAVFCFLNGKQHGETKSYFSNGKLKDSRTYKEGKSYGRQYGYWENGHQKFDFIYINDKREGLQKQWYESGQKYAFLTFKNDQEDGMQKAWRENGKPYINYEAKEGHRYGLQKSNYCYTLKDQKIKLSGK</sequence>
<reference evidence="1 2" key="1">
    <citation type="submission" date="2020-08" db="EMBL/GenBank/DDBJ databases">
        <title>Description of novel Flavobacterium F-392 isolate.</title>
        <authorList>
            <person name="Saticioglu I.B."/>
            <person name="Duman M."/>
            <person name="Altun S."/>
        </authorList>
    </citation>
    <scope>NUCLEOTIDE SEQUENCE [LARGE SCALE GENOMIC DNA]</scope>
    <source>
        <strain evidence="1 2">F-392</strain>
    </source>
</reference>
<evidence type="ECO:0008006" key="3">
    <source>
        <dbReference type="Google" id="ProtNLM"/>
    </source>
</evidence>
<proteinExistence type="predicted"/>
<evidence type="ECO:0000313" key="1">
    <source>
        <dbReference type="EMBL" id="MBC5844867.1"/>
    </source>
</evidence>
<dbReference type="Gene3D" id="2.20.110.10">
    <property type="entry name" value="Histone H3 K4-specific methyltransferase SET7/9 N-terminal domain"/>
    <property type="match status" value="2"/>
</dbReference>
<dbReference type="Proteomes" id="UP000641454">
    <property type="component" value="Unassembled WGS sequence"/>
</dbReference>
<dbReference type="PROSITE" id="PS51257">
    <property type="entry name" value="PROKAR_LIPOPROTEIN"/>
    <property type="match status" value="1"/>
</dbReference>
<dbReference type="AlphaFoldDB" id="A0A923N0C2"/>
<gene>
    <name evidence="1" type="ORF">H8R25_10505</name>
</gene>
<evidence type="ECO:0000313" key="2">
    <source>
        <dbReference type="Proteomes" id="UP000641454"/>
    </source>
</evidence>
<organism evidence="1 2">
    <name type="scientific">Flavobacterium muglaense</name>
    <dbReference type="NCBI Taxonomy" id="2764716"/>
    <lineage>
        <taxon>Bacteria</taxon>
        <taxon>Pseudomonadati</taxon>
        <taxon>Bacteroidota</taxon>
        <taxon>Flavobacteriia</taxon>
        <taxon>Flavobacteriales</taxon>
        <taxon>Flavobacteriaceae</taxon>
        <taxon>Flavobacterium</taxon>
    </lineage>
</organism>